<name>A0A2K0TJU5_9HYPO</name>
<dbReference type="PANTHER" id="PTHR43792">
    <property type="entry name" value="GNAT FAMILY, PUTATIVE (AFU_ORTHOLOGUE AFUA_3G00765)-RELATED-RELATED"/>
    <property type="match status" value="1"/>
</dbReference>
<comment type="caution">
    <text evidence="5">The sequence shown here is derived from an EMBL/GenBank/DDBJ whole genome shotgun (WGS) entry which is preliminary data.</text>
</comment>
<evidence type="ECO:0000313" key="6">
    <source>
        <dbReference type="Proteomes" id="UP000236546"/>
    </source>
</evidence>
<dbReference type="GO" id="GO:0016747">
    <property type="term" value="F:acyltransferase activity, transferring groups other than amino-acyl groups"/>
    <property type="evidence" value="ECO:0007669"/>
    <property type="project" value="InterPro"/>
</dbReference>
<dbReference type="AlphaFoldDB" id="A0A2K0TJU5"/>
<keyword evidence="1" id="KW-0808">Transferase</keyword>
<evidence type="ECO:0000256" key="2">
    <source>
        <dbReference type="ARBA" id="ARBA00023315"/>
    </source>
</evidence>
<dbReference type="CDD" id="cd04301">
    <property type="entry name" value="NAT_SF"/>
    <property type="match status" value="1"/>
</dbReference>
<sequence length="221" mass="24114">MATEISHLHTVIPSPSFPNLFLRTIKASDAERFVAILSAPSNKSDPHSQDMSLEAAEASIALMLKSASEPTKLNAQGKVFGGPGRVNMMLVLKAEDGSDEERIIGLGGFGAIKTRKRLDGGEIRVGDAGVMLDPAYKRLGYGLEAMKMAINWAYKPVSEGGAQLDLVTMTTLAENVAMLQLLDEKLGLKGKGVTRQSEFDENKMEVYYELPKEAWENLKRN</sequence>
<dbReference type="OrthoDB" id="64477at2759"/>
<evidence type="ECO:0000256" key="3">
    <source>
        <dbReference type="ARBA" id="ARBA00038502"/>
    </source>
</evidence>
<dbReference type="PANTHER" id="PTHR43792:SF8">
    <property type="entry name" value="[RIBOSOMAL PROTEIN US5]-ALANINE N-ACETYLTRANSFERASE"/>
    <property type="match status" value="1"/>
</dbReference>
<dbReference type="SUPFAM" id="SSF55729">
    <property type="entry name" value="Acyl-CoA N-acyltransferases (Nat)"/>
    <property type="match status" value="1"/>
</dbReference>
<dbReference type="EMBL" id="MTYH01000023">
    <property type="protein sequence ID" value="PNP45808.1"/>
    <property type="molecule type" value="Genomic_DNA"/>
</dbReference>
<proteinExistence type="inferred from homology"/>
<protein>
    <recommendedName>
        <fullName evidence="4">N-acetyltransferase domain-containing protein</fullName>
    </recommendedName>
</protein>
<dbReference type="InterPro" id="IPR016181">
    <property type="entry name" value="Acyl_CoA_acyltransferase"/>
</dbReference>
<dbReference type="InterPro" id="IPR051531">
    <property type="entry name" value="N-acetyltransferase"/>
</dbReference>
<evidence type="ECO:0000313" key="5">
    <source>
        <dbReference type="EMBL" id="PNP45808.1"/>
    </source>
</evidence>
<evidence type="ECO:0000259" key="4">
    <source>
        <dbReference type="Pfam" id="PF13302"/>
    </source>
</evidence>
<dbReference type="Proteomes" id="UP000236546">
    <property type="component" value="Unassembled WGS sequence"/>
</dbReference>
<dbReference type="Pfam" id="PF13302">
    <property type="entry name" value="Acetyltransf_3"/>
    <property type="match status" value="1"/>
</dbReference>
<reference evidence="5 6" key="1">
    <citation type="submission" date="2017-02" db="EMBL/GenBank/DDBJ databases">
        <title>Genomes of Trichoderma spp. with biocontrol activity.</title>
        <authorList>
            <person name="Gardiner D."/>
            <person name="Kazan K."/>
            <person name="Vos C."/>
            <person name="Harvey P."/>
        </authorList>
    </citation>
    <scope>NUCLEOTIDE SEQUENCE [LARGE SCALE GENOMIC DNA]</scope>
    <source>
        <strain evidence="5 6">A5MH</strain>
    </source>
</reference>
<keyword evidence="2" id="KW-0012">Acyltransferase</keyword>
<dbReference type="Gene3D" id="3.40.630.30">
    <property type="match status" value="1"/>
</dbReference>
<organism evidence="5 6">
    <name type="scientific">Trichoderma gamsii</name>
    <dbReference type="NCBI Taxonomy" id="398673"/>
    <lineage>
        <taxon>Eukaryota</taxon>
        <taxon>Fungi</taxon>
        <taxon>Dikarya</taxon>
        <taxon>Ascomycota</taxon>
        <taxon>Pezizomycotina</taxon>
        <taxon>Sordariomycetes</taxon>
        <taxon>Hypocreomycetidae</taxon>
        <taxon>Hypocreales</taxon>
        <taxon>Hypocreaceae</taxon>
        <taxon>Trichoderma</taxon>
    </lineage>
</organism>
<evidence type="ECO:0000256" key="1">
    <source>
        <dbReference type="ARBA" id="ARBA00022679"/>
    </source>
</evidence>
<gene>
    <name evidence="5" type="ORF">TGAMA5MH_02548</name>
</gene>
<dbReference type="InterPro" id="IPR000182">
    <property type="entry name" value="GNAT_dom"/>
</dbReference>
<comment type="similarity">
    <text evidence="3">Belongs to the acetyltransferase family. RimJ subfamily.</text>
</comment>
<feature type="domain" description="N-acetyltransferase" evidence="4">
    <location>
        <begin position="20"/>
        <end position="188"/>
    </location>
</feature>
<accession>A0A2K0TJU5</accession>